<dbReference type="SUPFAM" id="SSF56112">
    <property type="entry name" value="Protein kinase-like (PK-like)"/>
    <property type="match status" value="1"/>
</dbReference>
<gene>
    <name evidence="2" type="ORF">WJX74_009398</name>
</gene>
<dbReference type="PROSITE" id="PS00108">
    <property type="entry name" value="PROTEIN_KINASE_ST"/>
    <property type="match status" value="1"/>
</dbReference>
<sequence>MPWRSPFHHESMSRAHSEALPPIIQGQTQALDVPATLLRRGSAQGALHELPHESLEEEMSDPELQRLASGGSNGMKKSSSWGSFSNLANAIFKHPHKAVEAVADVLPPVGPRASPGLPIPSPMPGDQLKRGSISRLNMQPMPGWNSKLCAMTQTEIPAVREEDVHCLVGGFIKEGGCAVVHKASCPVRGRQTFAYKRLKEGATTQEQEALALELGFMCAAGRHRHCLQICAGVINSQGVVVGILTDLMAGNLHDLINQWHRQTGHLRQLQLADIGAQMAEALAHLHSCGIIHADVKPDNFLYQARQLGTRPHLVLCDLGMGCQLHEGEVAYQYKDARGTWHFASREMLLHSWVCRESDVYSLGNMLACLAKLRCFPYPREYTWRDIAALAMQPDGGLPELPTHTAQQLQSICHRCWARDPSERPSAAAIHRALRGWQLSLLLHLDGDAGHLPLAPLLSVRGKKHTWSILGKSPPHQQGFLPQEMEELWNQGAVSESSLVVRLEKGQHGEMWVAPLNHNAARTFRFSSHEPETPPEKAPAYFHAIGKYLDAFCATAWLTL</sequence>
<accession>A0AAW1QYQ5</accession>
<name>A0AAW1QYQ5_9CHLO</name>
<protein>
    <recommendedName>
        <fullName evidence="1">Protein kinase domain-containing protein</fullName>
    </recommendedName>
</protein>
<dbReference type="Gene3D" id="3.30.200.20">
    <property type="entry name" value="Phosphorylase Kinase, domain 1"/>
    <property type="match status" value="1"/>
</dbReference>
<evidence type="ECO:0000259" key="1">
    <source>
        <dbReference type="PROSITE" id="PS50011"/>
    </source>
</evidence>
<evidence type="ECO:0000313" key="2">
    <source>
        <dbReference type="EMBL" id="KAK9826328.1"/>
    </source>
</evidence>
<comment type="caution">
    <text evidence="2">The sequence shown here is derived from an EMBL/GenBank/DDBJ whole genome shotgun (WGS) entry which is preliminary data.</text>
</comment>
<dbReference type="GO" id="GO:0005524">
    <property type="term" value="F:ATP binding"/>
    <property type="evidence" value="ECO:0007669"/>
    <property type="project" value="InterPro"/>
</dbReference>
<dbReference type="InterPro" id="IPR000719">
    <property type="entry name" value="Prot_kinase_dom"/>
</dbReference>
<dbReference type="PANTHER" id="PTHR44329:SF84">
    <property type="entry name" value="PROTEIN KINASE LIKE PROTEIN"/>
    <property type="match status" value="1"/>
</dbReference>
<dbReference type="PANTHER" id="PTHR44329">
    <property type="entry name" value="SERINE/THREONINE-PROTEIN KINASE TNNI3K-RELATED"/>
    <property type="match status" value="1"/>
</dbReference>
<dbReference type="InterPro" id="IPR051681">
    <property type="entry name" value="Ser/Thr_Kinases-Pseudokinases"/>
</dbReference>
<dbReference type="GO" id="GO:0004674">
    <property type="term" value="F:protein serine/threonine kinase activity"/>
    <property type="evidence" value="ECO:0007669"/>
    <property type="project" value="TreeGrafter"/>
</dbReference>
<dbReference type="SMART" id="SM00220">
    <property type="entry name" value="S_TKc"/>
    <property type="match status" value="1"/>
</dbReference>
<dbReference type="InterPro" id="IPR011009">
    <property type="entry name" value="Kinase-like_dom_sf"/>
</dbReference>
<keyword evidence="3" id="KW-1185">Reference proteome</keyword>
<evidence type="ECO:0000313" key="3">
    <source>
        <dbReference type="Proteomes" id="UP001438707"/>
    </source>
</evidence>
<dbReference type="InterPro" id="IPR008271">
    <property type="entry name" value="Ser/Thr_kinase_AS"/>
</dbReference>
<dbReference type="EMBL" id="JALJOS010000021">
    <property type="protein sequence ID" value="KAK9826328.1"/>
    <property type="molecule type" value="Genomic_DNA"/>
</dbReference>
<dbReference type="Proteomes" id="UP001438707">
    <property type="component" value="Unassembled WGS sequence"/>
</dbReference>
<proteinExistence type="predicted"/>
<feature type="domain" description="Protein kinase" evidence="1">
    <location>
        <begin position="166"/>
        <end position="433"/>
    </location>
</feature>
<dbReference type="Gene3D" id="1.10.510.10">
    <property type="entry name" value="Transferase(Phosphotransferase) domain 1"/>
    <property type="match status" value="1"/>
</dbReference>
<reference evidence="2 3" key="1">
    <citation type="journal article" date="2024" name="Nat. Commun.">
        <title>Phylogenomics reveals the evolutionary origins of lichenization in chlorophyte algae.</title>
        <authorList>
            <person name="Puginier C."/>
            <person name="Libourel C."/>
            <person name="Otte J."/>
            <person name="Skaloud P."/>
            <person name="Haon M."/>
            <person name="Grisel S."/>
            <person name="Petersen M."/>
            <person name="Berrin J.G."/>
            <person name="Delaux P.M."/>
            <person name="Dal Grande F."/>
            <person name="Keller J."/>
        </authorList>
    </citation>
    <scope>NUCLEOTIDE SEQUENCE [LARGE SCALE GENOMIC DNA]</scope>
    <source>
        <strain evidence="2 3">SAG 2145</strain>
    </source>
</reference>
<dbReference type="PROSITE" id="PS50011">
    <property type="entry name" value="PROTEIN_KINASE_DOM"/>
    <property type="match status" value="1"/>
</dbReference>
<dbReference type="AlphaFoldDB" id="A0AAW1QYQ5"/>
<dbReference type="Pfam" id="PF00069">
    <property type="entry name" value="Pkinase"/>
    <property type="match status" value="1"/>
</dbReference>
<organism evidence="2 3">
    <name type="scientific">Apatococcus lobatus</name>
    <dbReference type="NCBI Taxonomy" id="904363"/>
    <lineage>
        <taxon>Eukaryota</taxon>
        <taxon>Viridiplantae</taxon>
        <taxon>Chlorophyta</taxon>
        <taxon>core chlorophytes</taxon>
        <taxon>Trebouxiophyceae</taxon>
        <taxon>Chlorellales</taxon>
        <taxon>Chlorellaceae</taxon>
        <taxon>Apatococcus</taxon>
    </lineage>
</organism>